<organism evidence="1">
    <name type="scientific">marine metagenome</name>
    <dbReference type="NCBI Taxonomy" id="408172"/>
    <lineage>
        <taxon>unclassified sequences</taxon>
        <taxon>metagenomes</taxon>
        <taxon>ecological metagenomes</taxon>
    </lineage>
</organism>
<sequence length="135" mass="14576">MRTRVLVARQLIATLLIGLLTGCHSWQPTTVSPRTVILEELPSGVRFRLPDGDTMIVMDPLMRNDSILSTEAGMVPIALQDVSGLEVRRFSTRKTIVFAAGILGVMIGWTRWATNRSGGVDPGEPSVPKVPVPGG</sequence>
<proteinExistence type="predicted"/>
<reference evidence="1" key="1">
    <citation type="submission" date="2018-05" db="EMBL/GenBank/DDBJ databases">
        <authorList>
            <person name="Lanie J.A."/>
            <person name="Ng W.-L."/>
            <person name="Kazmierczak K.M."/>
            <person name="Andrzejewski T.M."/>
            <person name="Davidsen T.M."/>
            <person name="Wayne K.J."/>
            <person name="Tettelin H."/>
            <person name="Glass J.I."/>
            <person name="Rusch D."/>
            <person name="Podicherti R."/>
            <person name="Tsui H.-C.T."/>
            <person name="Winkler M.E."/>
        </authorList>
    </citation>
    <scope>NUCLEOTIDE SEQUENCE</scope>
</reference>
<gene>
    <name evidence="1" type="ORF">METZ01_LOCUS53004</name>
</gene>
<name>A0A381S7T8_9ZZZZ</name>
<dbReference type="AlphaFoldDB" id="A0A381S7T8"/>
<evidence type="ECO:0000313" key="1">
    <source>
        <dbReference type="EMBL" id="SVA00150.1"/>
    </source>
</evidence>
<accession>A0A381S7T8</accession>
<protein>
    <submittedName>
        <fullName evidence="1">Uncharacterized protein</fullName>
    </submittedName>
</protein>
<dbReference type="PROSITE" id="PS51257">
    <property type="entry name" value="PROKAR_LIPOPROTEIN"/>
    <property type="match status" value="1"/>
</dbReference>
<dbReference type="EMBL" id="UINC01002772">
    <property type="protein sequence ID" value="SVA00150.1"/>
    <property type="molecule type" value="Genomic_DNA"/>
</dbReference>